<reference evidence="6" key="1">
    <citation type="submission" date="2019-09" db="EMBL/GenBank/DDBJ databases">
        <title>Isolation and complete genome sequencing of Methylocystis species.</title>
        <authorList>
            <person name="Rumah B.L."/>
            <person name="Stead C.E."/>
            <person name="Stevens B.C."/>
            <person name="Minton N.P."/>
            <person name="Grosse-Honebrink A."/>
            <person name="Zhang Y."/>
        </authorList>
    </citation>
    <scope>NUCLEOTIDE SEQUENCE [LARGE SCALE GENOMIC DNA]</scope>
    <source>
        <strain evidence="6">BRCS1</strain>
    </source>
</reference>
<dbReference type="Gene3D" id="2.130.10.10">
    <property type="entry name" value="YVTN repeat-like/Quinoprotein amine dehydrogenase"/>
    <property type="match status" value="2"/>
</dbReference>
<evidence type="ECO:0000256" key="1">
    <source>
        <dbReference type="ARBA" id="ARBA00022574"/>
    </source>
</evidence>
<dbReference type="InterPro" id="IPR036322">
    <property type="entry name" value="WD40_repeat_dom_sf"/>
</dbReference>
<dbReference type="SMART" id="SM00320">
    <property type="entry name" value="WD40"/>
    <property type="match status" value="7"/>
</dbReference>
<dbReference type="SMART" id="SM00175">
    <property type="entry name" value="RAB"/>
    <property type="match status" value="1"/>
</dbReference>
<sequence>MNGSFEFDVFVSHNSADKLRARELAEKLRTAGLRVWFDEWVIRPGDDIFLSIERGLNDSRVLILCMTANAFRSDWVGLERSTVLFRDPSNKGRRFVPLLMEACEIPDTLRRYAFIDYRNDEGDALDKLVASCWEISEEKLAQSLPRQRSSSQAKKWVGAQLAVFQQNLEGHKGQVRTIAIAPNGAWAASGSVDCTIRMWDLQTGQCRGVLLGHRGQINSVVISKDGSKIFSAANDASIRIWDAATGQSKGSLNWKYGMVLSIAAFEDSDKIIAAGSFDHKAGVKIFDAINKTQLMDFDTQHSLPTSVAVTSDQRKVAGGLFDETIRIWDRGLLEYLSIMRGHSGRVRSICFSPDGRRLISASDDATIKIWDVRTSDCIGTLEGHGGHVYSVCVSSDGQTLASAGFADNTVRIWDLESGVCLQVLDFRDTANQPRTVSFNREGTQLFVGFTEGTIYAYRLNLRAPALKIAPARRYTNAKIVLIGESGAGKTTLAQRLIHDSYIKTDSTHGMNVWRLDLPLTNDERSEREALLWDFAGQEDYRLIHRLFLAQTALALLLVNPQKDDPFAEAGDWLKGLSAIVSGDREVTKLLIPTRADVGGLKISNQKVDQFCKDNGFTTWLETSALRGDNCSDKQNQGVSKLKELIAANIPWDKLPWTSTPELLGKIKNAIIALQAEGDIRLLRFAELSDRLEKALPEDLIGESDIRTAVTLLANHGLVHVLNFGDLVLLRPDLLNAYASALIRAARAHTDEIGCLAEELIYTDSVDFTGVDRLENRADEELLLRAVVKTLLDHSLCIREAEDGQMLLIFPSQYRRDRAIPTHPEVFVAYTFTGELQSIYTTLVVRLWHSGRFDRKQLWANAAELKTVRGKTLGILFEKLGDGAGKLSIFFEQEVPDETQVAFVEFIHRHLTKYGRDLQRERRYACSECGQLVTDHNMVRKRLASGKNFITCQACDAQVDLIDLIERRLASDPVARQVIEMDQQATAALDTQALEQLLLGHMLATCAEANQIFRPVTLFDFGIDGEIEFKSDNGAASGKKIYVQLKSGDSFLRVRRSDGQEIFDVKNLRHLDYWINQPADVFLVIRNSEDGIRWMNITRYLKNRKDKRSKQIIFSGEKLDFAAVWRVRDFYIPGSGVGARAITCA</sequence>
<protein>
    <submittedName>
        <fullName evidence="5">TIR domain-containing protein</fullName>
    </submittedName>
</protein>
<dbReference type="PROSITE" id="PS51419">
    <property type="entry name" value="RAB"/>
    <property type="match status" value="1"/>
</dbReference>
<dbReference type="InterPro" id="IPR000157">
    <property type="entry name" value="TIR_dom"/>
</dbReference>
<dbReference type="RefSeq" id="WP_154451245.1">
    <property type="nucleotide sequence ID" value="NZ_CP044328.1"/>
</dbReference>
<dbReference type="SMART" id="SM00255">
    <property type="entry name" value="TIR"/>
    <property type="match status" value="1"/>
</dbReference>
<feature type="repeat" description="WD" evidence="3">
    <location>
        <begin position="168"/>
        <end position="209"/>
    </location>
</feature>
<dbReference type="Pfam" id="PF13676">
    <property type="entry name" value="TIR_2"/>
    <property type="match status" value="1"/>
</dbReference>
<dbReference type="SUPFAM" id="SSF50978">
    <property type="entry name" value="WD40 repeat-like"/>
    <property type="match status" value="1"/>
</dbReference>
<feature type="repeat" description="WD" evidence="3">
    <location>
        <begin position="381"/>
        <end position="423"/>
    </location>
</feature>
<dbReference type="Pfam" id="PF00400">
    <property type="entry name" value="WD40"/>
    <property type="match status" value="4"/>
</dbReference>
<evidence type="ECO:0000313" key="5">
    <source>
        <dbReference type="EMBL" id="QGM93442.1"/>
    </source>
</evidence>
<dbReference type="InterPro" id="IPR035897">
    <property type="entry name" value="Toll_tir_struct_dom_sf"/>
</dbReference>
<dbReference type="InterPro" id="IPR025375">
    <property type="entry name" value="DUF4365"/>
</dbReference>
<dbReference type="InterPro" id="IPR019775">
    <property type="entry name" value="WD40_repeat_CS"/>
</dbReference>
<dbReference type="InterPro" id="IPR001806">
    <property type="entry name" value="Small_GTPase"/>
</dbReference>
<evidence type="ECO:0000259" key="4">
    <source>
        <dbReference type="PROSITE" id="PS50104"/>
    </source>
</evidence>
<dbReference type="CDD" id="cd00200">
    <property type="entry name" value="WD40"/>
    <property type="match status" value="1"/>
</dbReference>
<organism evidence="5 6">
    <name type="scientific">Methylocystis rosea</name>
    <dbReference type="NCBI Taxonomy" id="173366"/>
    <lineage>
        <taxon>Bacteria</taxon>
        <taxon>Pseudomonadati</taxon>
        <taxon>Pseudomonadota</taxon>
        <taxon>Alphaproteobacteria</taxon>
        <taxon>Hyphomicrobiales</taxon>
        <taxon>Methylocystaceae</taxon>
        <taxon>Methylocystis</taxon>
    </lineage>
</organism>
<dbReference type="InterPro" id="IPR027417">
    <property type="entry name" value="P-loop_NTPase"/>
</dbReference>
<dbReference type="SUPFAM" id="SSF52200">
    <property type="entry name" value="Toll/Interleukin receptor TIR domain"/>
    <property type="match status" value="1"/>
</dbReference>
<dbReference type="PROSITE" id="PS50294">
    <property type="entry name" value="WD_REPEATS_REGION"/>
    <property type="match status" value="4"/>
</dbReference>
<keyword evidence="2" id="KW-0677">Repeat</keyword>
<dbReference type="PROSITE" id="PS00675">
    <property type="entry name" value="SIGMA54_INTERACT_1"/>
    <property type="match status" value="1"/>
</dbReference>
<dbReference type="PRINTS" id="PR00320">
    <property type="entry name" value="GPROTEINBRPT"/>
</dbReference>
<feature type="domain" description="TIR" evidence="4">
    <location>
        <begin position="5"/>
        <end position="151"/>
    </location>
</feature>
<dbReference type="InterPro" id="IPR015943">
    <property type="entry name" value="WD40/YVTN_repeat-like_dom_sf"/>
</dbReference>
<dbReference type="Proteomes" id="UP000424673">
    <property type="component" value="Chromosome"/>
</dbReference>
<dbReference type="PRINTS" id="PR00449">
    <property type="entry name" value="RASTRNSFRMNG"/>
</dbReference>
<dbReference type="InterPro" id="IPR001680">
    <property type="entry name" value="WD40_rpt"/>
</dbReference>
<keyword evidence="6" id="KW-1185">Reference proteome</keyword>
<dbReference type="Gene3D" id="3.40.50.300">
    <property type="entry name" value="P-loop containing nucleotide triphosphate hydrolases"/>
    <property type="match status" value="1"/>
</dbReference>
<dbReference type="PANTHER" id="PTHR19848:SF8">
    <property type="entry name" value="F-BOX AND WD REPEAT DOMAIN CONTAINING 7"/>
    <property type="match status" value="1"/>
</dbReference>
<evidence type="ECO:0000256" key="3">
    <source>
        <dbReference type="PROSITE-ProRule" id="PRU00221"/>
    </source>
</evidence>
<name>A0ABX6EHW0_9HYPH</name>
<gene>
    <name evidence="5" type="ORF">F7D13_05060</name>
</gene>
<dbReference type="EMBL" id="CP044328">
    <property type="protein sequence ID" value="QGM93442.1"/>
    <property type="molecule type" value="Genomic_DNA"/>
</dbReference>
<dbReference type="PROSITE" id="PS00678">
    <property type="entry name" value="WD_REPEATS_1"/>
    <property type="match status" value="4"/>
</dbReference>
<accession>A0ABX6EHW0</accession>
<feature type="repeat" description="WD" evidence="3">
    <location>
        <begin position="210"/>
        <end position="251"/>
    </location>
</feature>
<dbReference type="PROSITE" id="PS50082">
    <property type="entry name" value="WD_REPEATS_2"/>
    <property type="match status" value="4"/>
</dbReference>
<dbReference type="Pfam" id="PF00071">
    <property type="entry name" value="Ras"/>
    <property type="match status" value="1"/>
</dbReference>
<feature type="repeat" description="WD" evidence="3">
    <location>
        <begin position="339"/>
        <end position="380"/>
    </location>
</feature>
<evidence type="ECO:0000256" key="2">
    <source>
        <dbReference type="ARBA" id="ARBA00022737"/>
    </source>
</evidence>
<reference evidence="5 6" key="2">
    <citation type="journal article" date="2021" name="AMB Express">
        <title>Isolation and characterisation of Methylocystis spp. for poly-3-hydroxybutyrate production using waste methane feedstocks.</title>
        <authorList>
            <person name="Rumah B.L."/>
            <person name="Stead C.E."/>
            <person name="Claxton Stevens B.H."/>
            <person name="Minton N.P."/>
            <person name="Grosse-Honebrink A."/>
            <person name="Zhang Y."/>
        </authorList>
    </citation>
    <scope>NUCLEOTIDE SEQUENCE [LARGE SCALE GENOMIC DNA]</scope>
    <source>
        <strain evidence="5 6">BRCS1</strain>
    </source>
</reference>
<dbReference type="PANTHER" id="PTHR19848">
    <property type="entry name" value="WD40 REPEAT PROTEIN"/>
    <property type="match status" value="1"/>
</dbReference>
<proteinExistence type="predicted"/>
<dbReference type="PROSITE" id="PS50104">
    <property type="entry name" value="TIR"/>
    <property type="match status" value="1"/>
</dbReference>
<dbReference type="InterPro" id="IPR020472">
    <property type="entry name" value="WD40_PAC1"/>
</dbReference>
<dbReference type="InterPro" id="IPR025662">
    <property type="entry name" value="Sigma_54_int_dom_ATP-bd_1"/>
</dbReference>
<dbReference type="Gene3D" id="3.40.50.10140">
    <property type="entry name" value="Toll/interleukin-1 receptor homology (TIR) domain"/>
    <property type="match status" value="1"/>
</dbReference>
<dbReference type="SUPFAM" id="SSF52540">
    <property type="entry name" value="P-loop containing nucleoside triphosphate hydrolases"/>
    <property type="match status" value="1"/>
</dbReference>
<keyword evidence="1 3" id="KW-0853">WD repeat</keyword>
<dbReference type="Pfam" id="PF14280">
    <property type="entry name" value="DUF4365"/>
    <property type="match status" value="1"/>
</dbReference>
<evidence type="ECO:0000313" key="6">
    <source>
        <dbReference type="Proteomes" id="UP000424673"/>
    </source>
</evidence>